<dbReference type="PATRIC" id="fig|1227456.3.peg.1372"/>
<protein>
    <submittedName>
        <fullName evidence="2">Uncharacterized protein</fullName>
    </submittedName>
</protein>
<sequence length="112" mass="11738">MATPAIRRIVDRRRWIYAGGVAAVLLVRSAPLPRSMRALVVAAVLAGMVLTYAAELWLHARGDIRRPLSLLFGVAGVAAGVWLALTGTLAGVLFVGGGLLFFRRGIAGGESA</sequence>
<dbReference type="STRING" id="1227456.C450_06887"/>
<keyword evidence="1" id="KW-1133">Transmembrane helix</keyword>
<keyword evidence="1" id="KW-0812">Transmembrane</keyword>
<reference evidence="2 3" key="1">
    <citation type="journal article" date="2014" name="PLoS Genet.">
        <title>Phylogenetically driven sequencing of extremely halophilic archaea reveals strategies for static and dynamic osmo-response.</title>
        <authorList>
            <person name="Becker E.A."/>
            <person name="Seitzer P.M."/>
            <person name="Tritt A."/>
            <person name="Larsen D."/>
            <person name="Krusor M."/>
            <person name="Yao A.I."/>
            <person name="Wu D."/>
            <person name="Madern D."/>
            <person name="Eisen J.A."/>
            <person name="Darling A.E."/>
            <person name="Facciotti M.T."/>
        </authorList>
    </citation>
    <scope>NUCLEOTIDE SEQUENCE [LARGE SCALE GENOMIC DNA]</scope>
    <source>
        <strain evidence="2 3">DSM 8989</strain>
    </source>
</reference>
<evidence type="ECO:0000313" key="3">
    <source>
        <dbReference type="Proteomes" id="UP000011625"/>
    </source>
</evidence>
<organism evidence="2 3">
    <name type="scientific">Halococcus salifodinae DSM 8989</name>
    <dbReference type="NCBI Taxonomy" id="1227456"/>
    <lineage>
        <taxon>Archaea</taxon>
        <taxon>Methanobacteriati</taxon>
        <taxon>Methanobacteriota</taxon>
        <taxon>Stenosarchaea group</taxon>
        <taxon>Halobacteria</taxon>
        <taxon>Halobacteriales</taxon>
        <taxon>Halococcaceae</taxon>
        <taxon>Halococcus</taxon>
    </lineage>
</organism>
<keyword evidence="3" id="KW-1185">Reference proteome</keyword>
<gene>
    <name evidence="2" type="ORF">C450_06887</name>
</gene>
<dbReference type="EMBL" id="AOME01000047">
    <property type="protein sequence ID" value="EMA53835.1"/>
    <property type="molecule type" value="Genomic_DNA"/>
</dbReference>
<feature type="transmembrane region" description="Helical" evidence="1">
    <location>
        <begin position="70"/>
        <end position="102"/>
    </location>
</feature>
<keyword evidence="1" id="KW-0472">Membrane</keyword>
<name>M0NAZ3_9EURY</name>
<comment type="caution">
    <text evidence="2">The sequence shown here is derived from an EMBL/GenBank/DDBJ whole genome shotgun (WGS) entry which is preliminary data.</text>
</comment>
<dbReference type="AlphaFoldDB" id="M0NAZ3"/>
<evidence type="ECO:0000256" key="1">
    <source>
        <dbReference type="SAM" id="Phobius"/>
    </source>
</evidence>
<feature type="transmembrane region" description="Helical" evidence="1">
    <location>
        <begin position="38"/>
        <end position="58"/>
    </location>
</feature>
<accession>M0NAZ3</accession>
<dbReference type="Proteomes" id="UP000011625">
    <property type="component" value="Unassembled WGS sequence"/>
</dbReference>
<proteinExistence type="predicted"/>
<evidence type="ECO:0000313" key="2">
    <source>
        <dbReference type="EMBL" id="EMA53835.1"/>
    </source>
</evidence>